<dbReference type="EMBL" id="JAATEJ010000026">
    <property type="protein sequence ID" value="NJP47093.1"/>
    <property type="molecule type" value="Genomic_DNA"/>
</dbReference>
<evidence type="ECO:0000313" key="1">
    <source>
        <dbReference type="EMBL" id="NJP47093.1"/>
    </source>
</evidence>
<keyword evidence="2" id="KW-1185">Reference proteome</keyword>
<comment type="caution">
    <text evidence="1">The sequence shown here is derived from an EMBL/GenBank/DDBJ whole genome shotgun (WGS) entry which is preliminary data.</text>
</comment>
<protein>
    <submittedName>
        <fullName evidence="1">WD40 repeat domain-containing protein</fullName>
    </submittedName>
</protein>
<dbReference type="InterPro" id="IPR015943">
    <property type="entry name" value="WD40/YVTN_repeat-like_dom_sf"/>
</dbReference>
<proteinExistence type="predicted"/>
<reference evidence="1 2" key="1">
    <citation type="submission" date="2020-03" db="EMBL/GenBank/DDBJ databases">
        <title>WGS of actinomycetes isolated from Thailand.</title>
        <authorList>
            <person name="Thawai C."/>
        </authorList>
    </citation>
    <scope>NUCLEOTIDE SEQUENCE [LARGE SCALE GENOMIC DNA]</scope>
    <source>
        <strain evidence="1 2">PRB2-1</strain>
    </source>
</reference>
<name>A0ABX1A0D4_9ACTN</name>
<gene>
    <name evidence="1" type="ORF">HCN08_27365</name>
</gene>
<dbReference type="InterPro" id="IPR011047">
    <property type="entry name" value="Quinoprotein_ADH-like_sf"/>
</dbReference>
<dbReference type="Gene3D" id="2.130.10.10">
    <property type="entry name" value="YVTN repeat-like/Quinoprotein amine dehydrogenase"/>
    <property type="match status" value="1"/>
</dbReference>
<accession>A0ABX1A0D4</accession>
<dbReference type="SUPFAM" id="SSF50998">
    <property type="entry name" value="Quinoprotein alcohol dehydrogenase-like"/>
    <property type="match status" value="1"/>
</dbReference>
<evidence type="ECO:0000313" key="2">
    <source>
        <dbReference type="Proteomes" id="UP000734511"/>
    </source>
</evidence>
<dbReference type="RefSeq" id="WP_167985926.1">
    <property type="nucleotide sequence ID" value="NZ_JAATEJ010000026.1"/>
</dbReference>
<sequence>MEWRQEHTTTATIRTGREYGAWPVLFESDGRVMVLSFANALNTVSRWDPQSGREVWRVDPWAGGGPCAVVQAKGVGSILAVASEFGVECLNAVTGSVLSSPAVEAGTVWDVAAGLLPDGRALIVGAGHHHEVHRWDAVTGEPLGVPLTGHGTSVVSAAMVAGSRGGGAVIATGDEAGVILRWDAATGARIGERMTGPEGAVHQIVPVGLPGGHTLLACVDDDRLLWRWDANTGEPVGKPVPLGAESEDPRLSVAVVNGSAHMLVSGTDDRMVWEWDLLTGTRLHAAVPGISCDVLVRSNGQAVIATGSPEGDLTLYA</sequence>
<organism evidence="1 2">
    <name type="scientific">Actinacidiphila epipremni</name>
    <dbReference type="NCBI Taxonomy" id="2053013"/>
    <lineage>
        <taxon>Bacteria</taxon>
        <taxon>Bacillati</taxon>
        <taxon>Actinomycetota</taxon>
        <taxon>Actinomycetes</taxon>
        <taxon>Kitasatosporales</taxon>
        <taxon>Streptomycetaceae</taxon>
        <taxon>Actinacidiphila</taxon>
    </lineage>
</organism>
<dbReference type="Proteomes" id="UP000734511">
    <property type="component" value="Unassembled WGS sequence"/>
</dbReference>